<organism evidence="2 3">
    <name type="scientific">Candidatus Mucispirillum faecigallinarum</name>
    <dbReference type="NCBI Taxonomy" id="2838699"/>
    <lineage>
        <taxon>Bacteria</taxon>
        <taxon>Pseudomonadati</taxon>
        <taxon>Deferribacterota</taxon>
        <taxon>Deferribacteres</taxon>
        <taxon>Deferribacterales</taxon>
        <taxon>Mucispirillaceae</taxon>
        <taxon>Mucispirillum</taxon>
    </lineage>
</organism>
<gene>
    <name evidence="2" type="ORF">H9804_03605</name>
</gene>
<evidence type="ECO:0000313" key="3">
    <source>
        <dbReference type="Proteomes" id="UP000824176"/>
    </source>
</evidence>
<sequence length="214" mass="23662">MKKILLVIIILSFACSISYADDRNKPYNYGYAKRHGMVAITGNLTDRISSEWGDLAPGGGGFVYYNILNDFWGNFSIGLSADYIGGDFTTKKQSIKGKAHMAPVAFNIAYMTSSNIVNAWIGIGVSYNFATFNISGGTNNGISYGDFTTSSQLLGFDAFAGAEYLFTKDGRWGAFFEFRYTYAQNPKFNLNVTGVSDSLDMQQLKYTIGFSYHF</sequence>
<reference evidence="2" key="2">
    <citation type="submission" date="2021-04" db="EMBL/GenBank/DDBJ databases">
        <authorList>
            <person name="Gilroy R."/>
        </authorList>
    </citation>
    <scope>NUCLEOTIDE SEQUENCE</scope>
    <source>
        <strain evidence="2">ChiW4-1371</strain>
    </source>
</reference>
<accession>A0A9D2GS71</accession>
<dbReference type="SUPFAM" id="SSF56925">
    <property type="entry name" value="OMPA-like"/>
    <property type="match status" value="1"/>
</dbReference>
<name>A0A9D2GS71_9BACT</name>
<feature type="signal peptide" evidence="1">
    <location>
        <begin position="1"/>
        <end position="20"/>
    </location>
</feature>
<keyword evidence="1" id="KW-0732">Signal</keyword>
<evidence type="ECO:0000256" key="1">
    <source>
        <dbReference type="SAM" id="SignalP"/>
    </source>
</evidence>
<proteinExistence type="predicted"/>
<dbReference type="EMBL" id="DXAQ01000054">
    <property type="protein sequence ID" value="HIZ89008.1"/>
    <property type="molecule type" value="Genomic_DNA"/>
</dbReference>
<dbReference type="PROSITE" id="PS51257">
    <property type="entry name" value="PROKAR_LIPOPROTEIN"/>
    <property type="match status" value="1"/>
</dbReference>
<protein>
    <submittedName>
        <fullName evidence="2">Porin family protein</fullName>
    </submittedName>
</protein>
<dbReference type="Proteomes" id="UP000824176">
    <property type="component" value="Unassembled WGS sequence"/>
</dbReference>
<feature type="chain" id="PRO_5038955476" evidence="1">
    <location>
        <begin position="21"/>
        <end position="214"/>
    </location>
</feature>
<reference evidence="2" key="1">
    <citation type="journal article" date="2021" name="PeerJ">
        <title>Extensive microbial diversity within the chicken gut microbiome revealed by metagenomics and culture.</title>
        <authorList>
            <person name="Gilroy R."/>
            <person name="Ravi A."/>
            <person name="Getino M."/>
            <person name="Pursley I."/>
            <person name="Horton D.L."/>
            <person name="Alikhan N.F."/>
            <person name="Baker D."/>
            <person name="Gharbi K."/>
            <person name="Hall N."/>
            <person name="Watson M."/>
            <person name="Adriaenssens E.M."/>
            <person name="Foster-Nyarko E."/>
            <person name="Jarju S."/>
            <person name="Secka A."/>
            <person name="Antonio M."/>
            <person name="Oren A."/>
            <person name="Chaudhuri R.R."/>
            <person name="La Ragione R."/>
            <person name="Hildebrand F."/>
            <person name="Pallen M.J."/>
        </authorList>
    </citation>
    <scope>NUCLEOTIDE SEQUENCE</scope>
    <source>
        <strain evidence="2">ChiW4-1371</strain>
    </source>
</reference>
<comment type="caution">
    <text evidence="2">The sequence shown here is derived from an EMBL/GenBank/DDBJ whole genome shotgun (WGS) entry which is preliminary data.</text>
</comment>
<dbReference type="AlphaFoldDB" id="A0A9D2GS71"/>
<dbReference type="InterPro" id="IPR011250">
    <property type="entry name" value="OMP/PagP_B-barrel"/>
</dbReference>
<evidence type="ECO:0000313" key="2">
    <source>
        <dbReference type="EMBL" id="HIZ89008.1"/>
    </source>
</evidence>